<evidence type="ECO:0000313" key="6">
    <source>
        <dbReference type="Proteomes" id="UP000006242"/>
    </source>
</evidence>
<dbReference type="Gene3D" id="3.30.70.270">
    <property type="match status" value="1"/>
</dbReference>
<dbReference type="PROSITE" id="PS50887">
    <property type="entry name" value="GGDEF"/>
    <property type="match status" value="1"/>
</dbReference>
<dbReference type="InterPro" id="IPR000014">
    <property type="entry name" value="PAS"/>
</dbReference>
<dbReference type="Pfam" id="PF00563">
    <property type="entry name" value="EAL"/>
    <property type="match status" value="1"/>
</dbReference>
<dbReference type="PROSITE" id="PS50113">
    <property type="entry name" value="PAC"/>
    <property type="match status" value="1"/>
</dbReference>
<dbReference type="NCBIfam" id="TIGR00254">
    <property type="entry name" value="GGDEF"/>
    <property type="match status" value="1"/>
</dbReference>
<dbReference type="Gene3D" id="3.30.450.20">
    <property type="entry name" value="PAS domain"/>
    <property type="match status" value="1"/>
</dbReference>
<comment type="caution">
    <text evidence="5">The sequence shown here is derived from an EMBL/GenBank/DDBJ whole genome shotgun (WGS) entry which is preliminary data.</text>
</comment>
<keyword evidence="5" id="KW-0489">Methyltransferase</keyword>
<dbReference type="InterPro" id="IPR035965">
    <property type="entry name" value="PAS-like_dom_sf"/>
</dbReference>
<sequence>MCVVDVRRRIVQANTPLARLLGKDRPSEVVGQALNRFLNTDIDKVLDRARRRRAPVAINLRTVPRIGAGRKVPAFIAFHEVNAGNPRRSSAVVVITPRAFGDHIATTSYSQRLEIALDVGALGAWGMDLRTGEAWRTDRHDRIFGYTQSLPRWSYEKFIEHVVPEDRGRVNRTFEEAADAKTRWVFDCRIVRKDGETRWISIQGGFEDDAQGAPKAMFGVVCDITDRKRAEEQVEFLAYYDSLTQLPNRRLLDDRLEHALLHARRNGRLGVVLFLDLDDFKSVNDTQGHQVGDEMLVEVASRLRDCLRPGDTVARFGGDEFVVVLEDIGRNSDEAVASAREVAQIIRTTLLAPYELSARERRHTSCSIGTVIFGDCQSEPSVLLRQADLAMYRAKAAGGNTVRAYEPEMQAAIDTRVALERDIQQGIENDEFVLHYQPQLNLQDNTIKAEALLRWQHPKRGLLYPGEFIPTVEASGLILPLGRWVLQNACQRLGEWRDIEPMASISIAVNVSARQFHAPGFIDDITTAIAQFGVDPRRLVVELTESVLLDSVDKARAIMAELTVRGIRFALDDFGTGYSSLYYLKRLPLHQLKIDRRFVCGVLSDTHDAAIVHTIITLAQAMGMEVVAEGVECAATRDFLIAHACVQQQGFWFSHALCADMFAHYVRANPFEQALAAGSADP</sequence>
<dbReference type="PANTHER" id="PTHR44757:SF2">
    <property type="entry name" value="BIOFILM ARCHITECTURE MAINTENANCE PROTEIN MBAA"/>
    <property type="match status" value="1"/>
</dbReference>
<evidence type="ECO:0000259" key="2">
    <source>
        <dbReference type="PROSITE" id="PS50113"/>
    </source>
</evidence>
<dbReference type="InterPro" id="IPR001633">
    <property type="entry name" value="EAL_dom"/>
</dbReference>
<dbReference type="InterPro" id="IPR013655">
    <property type="entry name" value="PAS_fold_3"/>
</dbReference>
<dbReference type="InterPro" id="IPR001610">
    <property type="entry name" value="PAC"/>
</dbReference>
<dbReference type="CDD" id="cd01948">
    <property type="entry name" value="EAL"/>
    <property type="match status" value="1"/>
</dbReference>
<dbReference type="NCBIfam" id="TIGR00229">
    <property type="entry name" value="sensory_box"/>
    <property type="match status" value="1"/>
</dbReference>
<evidence type="ECO:0000259" key="3">
    <source>
        <dbReference type="PROSITE" id="PS50883"/>
    </source>
</evidence>
<keyword evidence="6" id="KW-1185">Reference proteome</keyword>
<feature type="domain" description="EAL" evidence="3">
    <location>
        <begin position="416"/>
        <end position="670"/>
    </location>
</feature>
<accession>U2FU39</accession>
<dbReference type="Proteomes" id="UP000006242">
    <property type="component" value="Unassembled WGS sequence"/>
</dbReference>
<dbReference type="InterPro" id="IPR052155">
    <property type="entry name" value="Biofilm_reg_signaling"/>
</dbReference>
<dbReference type="GO" id="GO:0008983">
    <property type="term" value="F:protein-glutamate O-methyltransferase activity"/>
    <property type="evidence" value="ECO:0007669"/>
    <property type="project" value="UniProtKB-EC"/>
</dbReference>
<evidence type="ECO:0000259" key="4">
    <source>
        <dbReference type="PROSITE" id="PS50887"/>
    </source>
</evidence>
<dbReference type="SUPFAM" id="SSF55785">
    <property type="entry name" value="PYP-like sensor domain (PAS domain)"/>
    <property type="match status" value="1"/>
</dbReference>
<dbReference type="eggNOG" id="COG5001">
    <property type="taxonomic scope" value="Bacteria"/>
</dbReference>
<dbReference type="Pfam" id="PF00990">
    <property type="entry name" value="GGDEF"/>
    <property type="match status" value="1"/>
</dbReference>
<dbReference type="FunFam" id="3.30.70.270:FF:000001">
    <property type="entry name" value="Diguanylate cyclase domain protein"/>
    <property type="match status" value="1"/>
</dbReference>
<dbReference type="Pfam" id="PF13426">
    <property type="entry name" value="PAS_9"/>
    <property type="match status" value="1"/>
</dbReference>
<dbReference type="Gene3D" id="2.10.70.100">
    <property type="match status" value="1"/>
</dbReference>
<protein>
    <submittedName>
        <fullName evidence="5">Two-component system chemotaxis family CheB-CheR fusion protein</fullName>
        <ecNumber evidence="5">2.1.1.80</ecNumber>
    </submittedName>
</protein>
<dbReference type="AlphaFoldDB" id="U2FU39"/>
<dbReference type="SMART" id="SM00086">
    <property type="entry name" value="PAC"/>
    <property type="match status" value="1"/>
</dbReference>
<organism evidence="5 6">
    <name type="scientific">Salinisphaera shabanensis E1L3A</name>
    <dbReference type="NCBI Taxonomy" id="1033802"/>
    <lineage>
        <taxon>Bacteria</taxon>
        <taxon>Pseudomonadati</taxon>
        <taxon>Pseudomonadota</taxon>
        <taxon>Gammaproteobacteria</taxon>
        <taxon>Salinisphaerales</taxon>
        <taxon>Salinisphaeraceae</taxon>
        <taxon>Salinisphaera</taxon>
    </lineage>
</organism>
<dbReference type="InterPro" id="IPR035919">
    <property type="entry name" value="EAL_sf"/>
</dbReference>
<dbReference type="SUPFAM" id="SSF55073">
    <property type="entry name" value="Nucleotide cyclase"/>
    <property type="match status" value="1"/>
</dbReference>
<proteinExistence type="predicted"/>
<dbReference type="Gene3D" id="3.20.20.450">
    <property type="entry name" value="EAL domain"/>
    <property type="match status" value="1"/>
</dbReference>
<dbReference type="CDD" id="cd00130">
    <property type="entry name" value="PAS"/>
    <property type="match status" value="1"/>
</dbReference>
<dbReference type="InterPro" id="IPR029787">
    <property type="entry name" value="Nucleotide_cyclase"/>
</dbReference>
<dbReference type="InterPro" id="IPR043128">
    <property type="entry name" value="Rev_trsase/Diguanyl_cyclase"/>
</dbReference>
<dbReference type="Pfam" id="PF08447">
    <property type="entry name" value="PAS_3"/>
    <property type="match status" value="1"/>
</dbReference>
<dbReference type="SMART" id="SM00052">
    <property type="entry name" value="EAL"/>
    <property type="match status" value="1"/>
</dbReference>
<evidence type="ECO:0000313" key="5">
    <source>
        <dbReference type="EMBL" id="ERJ19479.1"/>
    </source>
</evidence>
<comment type="cofactor">
    <cofactor evidence="1">
        <name>Mg(2+)</name>
        <dbReference type="ChEBI" id="CHEBI:18420"/>
    </cofactor>
</comment>
<keyword evidence="5" id="KW-0808">Transferase</keyword>
<dbReference type="STRING" id="1033802.SSPSH_001547"/>
<dbReference type="EC" id="2.1.1.80" evidence="5"/>
<dbReference type="SMART" id="SM00267">
    <property type="entry name" value="GGDEF"/>
    <property type="match status" value="1"/>
</dbReference>
<dbReference type="GO" id="GO:0032259">
    <property type="term" value="P:methylation"/>
    <property type="evidence" value="ECO:0007669"/>
    <property type="project" value="UniProtKB-KW"/>
</dbReference>
<feature type="domain" description="PAC" evidence="2">
    <location>
        <begin position="184"/>
        <end position="236"/>
    </location>
</feature>
<dbReference type="EMBL" id="AFNV02000009">
    <property type="protein sequence ID" value="ERJ19479.1"/>
    <property type="molecule type" value="Genomic_DNA"/>
</dbReference>
<dbReference type="CDD" id="cd01949">
    <property type="entry name" value="GGDEF"/>
    <property type="match status" value="1"/>
</dbReference>
<dbReference type="InterPro" id="IPR000160">
    <property type="entry name" value="GGDEF_dom"/>
</dbReference>
<gene>
    <name evidence="5" type="ORF">SSPSH_001547</name>
</gene>
<dbReference type="InterPro" id="IPR000700">
    <property type="entry name" value="PAS-assoc_C"/>
</dbReference>
<dbReference type="PANTHER" id="PTHR44757">
    <property type="entry name" value="DIGUANYLATE CYCLASE DGCP"/>
    <property type="match status" value="1"/>
</dbReference>
<feature type="domain" description="GGDEF" evidence="4">
    <location>
        <begin position="268"/>
        <end position="407"/>
    </location>
</feature>
<dbReference type="SUPFAM" id="SSF141868">
    <property type="entry name" value="EAL domain-like"/>
    <property type="match status" value="1"/>
</dbReference>
<evidence type="ECO:0000256" key="1">
    <source>
        <dbReference type="ARBA" id="ARBA00001946"/>
    </source>
</evidence>
<name>U2FU39_9GAMM</name>
<dbReference type="PROSITE" id="PS50883">
    <property type="entry name" value="EAL"/>
    <property type="match status" value="1"/>
</dbReference>
<reference evidence="5 6" key="2">
    <citation type="journal article" date="2013" name="PLoS ONE">
        <title>INDIGO - INtegrated Data Warehouse of MIcrobial GenOmes with Examples from the Red Sea Extremophiles.</title>
        <authorList>
            <person name="Alam I."/>
            <person name="Antunes A."/>
            <person name="Kamau A.A."/>
            <person name="Ba Alawi W."/>
            <person name="Kalkatawi M."/>
            <person name="Stingl U."/>
            <person name="Bajic V.B."/>
        </authorList>
    </citation>
    <scope>NUCLEOTIDE SEQUENCE [LARGE SCALE GENOMIC DNA]</scope>
    <source>
        <strain evidence="5 6">E1L3A</strain>
    </source>
</reference>
<reference evidence="5 6" key="1">
    <citation type="journal article" date="2011" name="J. Bacteriol.">
        <title>Genome sequence of Salinisphaera shabanensis, a gammaproteobacterium from the harsh, variable environment of the brine-seawater interface of the Shaban Deep in the Red Sea.</title>
        <authorList>
            <person name="Antunes A."/>
            <person name="Alam I."/>
            <person name="Bajic V.B."/>
            <person name="Stingl U."/>
        </authorList>
    </citation>
    <scope>NUCLEOTIDE SEQUENCE [LARGE SCALE GENOMIC DNA]</scope>
    <source>
        <strain evidence="5 6">E1L3A</strain>
    </source>
</reference>